<sequence>MPLAIAFTTPTVAPSPVVAPDDVGGPVAFDTLLRDGELLLVHGRRAVPRGTPITPRVRVLALAPEVPPRTVIGRASACWVFLGGMPPERLTVLYPPSCHRPHPGPTLASHQAVLGEDETVRLGSIAVTTPARTAADLALFAPGPDATRLVGSLVSAGVTSVREVLVALGRRSGDAAYGRALDVVRALG</sequence>
<keyword evidence="2" id="KW-1185">Reference proteome</keyword>
<dbReference type="EMBL" id="PDJH01000001">
    <property type="protein sequence ID" value="PFG35666.1"/>
    <property type="molecule type" value="Genomic_DNA"/>
</dbReference>
<dbReference type="Proteomes" id="UP000221394">
    <property type="component" value="Unassembled WGS sequence"/>
</dbReference>
<organism evidence="1 2">
    <name type="scientific">Flavimobilis soli</name>
    <dbReference type="NCBI Taxonomy" id="442709"/>
    <lineage>
        <taxon>Bacteria</taxon>
        <taxon>Bacillati</taxon>
        <taxon>Actinomycetota</taxon>
        <taxon>Actinomycetes</taxon>
        <taxon>Micrococcales</taxon>
        <taxon>Jonesiaceae</taxon>
        <taxon>Flavimobilis</taxon>
    </lineage>
</organism>
<reference evidence="1 2" key="1">
    <citation type="submission" date="2017-10" db="EMBL/GenBank/DDBJ databases">
        <title>Sequencing the genomes of 1000 actinobacteria strains.</title>
        <authorList>
            <person name="Klenk H.-P."/>
        </authorList>
    </citation>
    <scope>NUCLEOTIDE SEQUENCE [LARGE SCALE GENOMIC DNA]</scope>
    <source>
        <strain evidence="1 2">DSM 21574</strain>
    </source>
</reference>
<evidence type="ECO:0000313" key="2">
    <source>
        <dbReference type="Proteomes" id="UP000221394"/>
    </source>
</evidence>
<gene>
    <name evidence="1" type="ORF">ATL41_0361</name>
</gene>
<accession>A0A2A9EAI6</accession>
<protein>
    <recommendedName>
        <fullName evidence="3">AbiEi antitoxin C-terminal domain-containing protein</fullName>
    </recommendedName>
</protein>
<proteinExistence type="predicted"/>
<evidence type="ECO:0000313" key="1">
    <source>
        <dbReference type="EMBL" id="PFG35666.1"/>
    </source>
</evidence>
<dbReference type="AlphaFoldDB" id="A0A2A9EAI6"/>
<dbReference type="RefSeq" id="WP_098456938.1">
    <property type="nucleotide sequence ID" value="NZ_PDJH01000001.1"/>
</dbReference>
<name>A0A2A9EAI6_9MICO</name>
<comment type="caution">
    <text evidence="1">The sequence shown here is derived from an EMBL/GenBank/DDBJ whole genome shotgun (WGS) entry which is preliminary data.</text>
</comment>
<dbReference type="OrthoDB" id="4802815at2"/>
<evidence type="ECO:0008006" key="3">
    <source>
        <dbReference type="Google" id="ProtNLM"/>
    </source>
</evidence>